<accession>A0A8S5NCQ2</accession>
<proteinExistence type="predicted"/>
<protein>
    <submittedName>
        <fullName evidence="1">InsA C-terminal domain</fullName>
    </submittedName>
</protein>
<evidence type="ECO:0000313" key="1">
    <source>
        <dbReference type="EMBL" id="DAD92478.1"/>
    </source>
</evidence>
<reference evidence="1" key="1">
    <citation type="journal article" date="2021" name="Proc. Natl. Acad. Sci. U.S.A.">
        <title>A Catalog of Tens of Thousands of Viruses from Human Metagenomes Reveals Hidden Associations with Chronic Diseases.</title>
        <authorList>
            <person name="Tisza M.J."/>
            <person name="Buck C.B."/>
        </authorList>
    </citation>
    <scope>NUCLEOTIDE SEQUENCE</scope>
    <source>
        <strain evidence="1">CtOyJ30</strain>
    </source>
</reference>
<organism evidence="1">
    <name type="scientific">Siphoviridae sp. ctOyJ30</name>
    <dbReference type="NCBI Taxonomy" id="2826317"/>
    <lineage>
        <taxon>Viruses</taxon>
        <taxon>Duplodnaviria</taxon>
        <taxon>Heunggongvirae</taxon>
        <taxon>Uroviricota</taxon>
        <taxon>Caudoviricetes</taxon>
    </lineage>
</organism>
<dbReference type="EMBL" id="BK015137">
    <property type="protein sequence ID" value="DAD92478.1"/>
    <property type="molecule type" value="Genomic_DNA"/>
</dbReference>
<name>A0A8S5NCQ2_9CAUD</name>
<sequence length="61" mass="6801">MAKNYTPEIMETIKSMAYGMTDAEICENCGMDAAEVARIRTEYADDIERRKAALKEAGYCG</sequence>